<dbReference type="HOGENOM" id="CLU_1813627_0_0_11"/>
<dbReference type="Proteomes" id="UP000006461">
    <property type="component" value="Chromosome"/>
</dbReference>
<evidence type="ECO:0000313" key="3">
    <source>
        <dbReference type="Proteomes" id="UP000006461"/>
    </source>
</evidence>
<dbReference type="EMBL" id="FO203431">
    <property type="protein sequence ID" value="CCH86639.1"/>
    <property type="molecule type" value="Genomic_DNA"/>
</dbReference>
<dbReference type="KEGG" id="mmar:MODMU_1189"/>
<proteinExistence type="predicted"/>
<sequence>MLRVPSSSALPIAASAPPPAPSTPTSANWEAPVNISSDIASACHGSSPAPTAAAPKATPYSPTATPSPTASRSVAERADRGTPGTLVIRRPRPRAPGARAVPGVTPRAGQAPRPAAVQWQDARALVTSRCAQAPRRRRHIRP</sequence>
<dbReference type="STRING" id="477641.MODMU_1189"/>
<evidence type="ECO:0000313" key="2">
    <source>
        <dbReference type="EMBL" id="CCH86639.1"/>
    </source>
</evidence>
<accession>I4ETC6</accession>
<protein>
    <submittedName>
        <fullName evidence="2">Uncharacterized protein</fullName>
    </submittedName>
</protein>
<feature type="compositionally biased region" description="Low complexity" evidence="1">
    <location>
        <begin position="46"/>
        <end position="71"/>
    </location>
</feature>
<dbReference type="AlphaFoldDB" id="I4ETC6"/>
<gene>
    <name evidence="2" type="ordered locus">MODMU_1189</name>
</gene>
<evidence type="ECO:0000256" key="1">
    <source>
        <dbReference type="SAM" id="MobiDB-lite"/>
    </source>
</evidence>
<reference evidence="2 3" key="1">
    <citation type="journal article" date="2012" name="J. Bacteriol.">
        <title>Genome Sequence of Radiation-Resistant Modestobacter marinus Strain BC501, a Representative Actinobacterium That Thrives on Calcareous Stone Surfaces.</title>
        <authorList>
            <person name="Normand P."/>
            <person name="Gury J."/>
            <person name="Pujic P."/>
            <person name="Chouaia B."/>
            <person name="Crotti E."/>
            <person name="Brusetti L."/>
            <person name="Daffonchio D."/>
            <person name="Vacherie B."/>
            <person name="Barbe V."/>
            <person name="Medigue C."/>
            <person name="Calteau A."/>
            <person name="Ghodhbane-Gtari F."/>
            <person name="Essoussi I."/>
            <person name="Nouioui I."/>
            <person name="Abbassi-Ghozzi I."/>
            <person name="Gtari M."/>
        </authorList>
    </citation>
    <scope>NUCLEOTIDE SEQUENCE [LARGE SCALE GENOMIC DNA]</scope>
    <source>
        <strain evidence="3">BC 501</strain>
    </source>
</reference>
<feature type="compositionally biased region" description="Low complexity" evidence="1">
    <location>
        <begin position="95"/>
        <end position="104"/>
    </location>
</feature>
<organism evidence="2 3">
    <name type="scientific">Modestobacter italicus (strain DSM 44449 / CECT 9708 / BC 501)</name>
    <dbReference type="NCBI Taxonomy" id="2732864"/>
    <lineage>
        <taxon>Bacteria</taxon>
        <taxon>Bacillati</taxon>
        <taxon>Actinomycetota</taxon>
        <taxon>Actinomycetes</taxon>
        <taxon>Geodermatophilales</taxon>
        <taxon>Geodermatophilaceae</taxon>
        <taxon>Modestobacter</taxon>
    </lineage>
</organism>
<keyword evidence="3" id="KW-1185">Reference proteome</keyword>
<feature type="compositionally biased region" description="Low complexity" evidence="1">
    <location>
        <begin position="1"/>
        <end position="15"/>
    </location>
</feature>
<feature type="region of interest" description="Disordered" evidence="1">
    <location>
        <begin position="1"/>
        <end position="120"/>
    </location>
</feature>
<name>I4ETC6_MODI5</name>